<reference evidence="2 3" key="1">
    <citation type="submission" date="2018-06" db="EMBL/GenBank/DDBJ databases">
        <authorList>
            <person name="Butela K.A."/>
            <person name="Beechy J.R."/>
            <person name="Bowers R.A."/>
            <person name="Brown K."/>
            <person name="Burden T.M.M."/>
            <person name="Constantin J.B."/>
            <person name="Cosey L.N."/>
            <person name="DeFalco A.N."/>
            <person name="Evans J.M."/>
            <person name="Farian V.D."/>
            <person name="Ference A.R."/>
            <person name="Fusco T.M."/>
            <person name="Harris K.R."/>
            <person name="Harris S.M."/>
            <person name="Heitzenrater A.R."/>
            <person name="Hirak C.P."/>
            <person name="Hudson E."/>
            <person name="Huffine U.N."/>
            <person name="Jablonski G.C."/>
            <person name="Johnson D.L.K."/>
            <person name="Johnston A.N."/>
            <person name="Jones D.E."/>
            <person name="Kuniega E.A."/>
            <person name="Laird M.S."/>
            <person name="Lamberson P.E."/>
            <person name="Lucas H.E."/>
            <person name="Lukacs M.K."/>
            <person name="Meyer R.A."/>
            <person name="Moffat K.N."/>
            <person name="Moore T.C."/>
            <person name="Moran Z.C."/>
            <person name="Musser B.A."/>
            <person name="Nestor M.J."/>
            <person name="Offman C.M."/>
            <person name="Opalka N.M."/>
            <person name="Pickford V."/>
            <person name="Poll E.K."/>
            <person name="Reinhart L.R."/>
            <person name="Rucker C."/>
            <person name="Semekoski S.T."/>
            <person name="Shaffer K."/>
            <person name="Skatell A.C."/>
            <person name="Sloan M."/>
            <person name="Susi N.R."/>
            <person name="Woitkowiak H.C."/>
            <person name="Harvey A."/>
            <person name="Garlena R.A."/>
            <person name="Russell D.A."/>
            <person name="Pope W.H."/>
            <person name="Jacobs-Sera D."/>
            <person name="Hendrix R.W."/>
            <person name="Hatfull G.F."/>
        </authorList>
    </citation>
    <scope>NUCLEOTIDE SEQUENCE [LARGE SCALE GENOMIC DNA]</scope>
</reference>
<dbReference type="KEGG" id="vg:65114379"/>
<feature type="compositionally biased region" description="Low complexity" evidence="1">
    <location>
        <begin position="143"/>
        <end position="159"/>
    </location>
</feature>
<evidence type="ECO:0000313" key="3">
    <source>
        <dbReference type="Proteomes" id="UP000257385"/>
    </source>
</evidence>
<keyword evidence="3" id="KW-1185">Reference proteome</keyword>
<dbReference type="RefSeq" id="YP_010096721.1">
    <property type="nucleotide sequence ID" value="NC_055752.1"/>
</dbReference>
<feature type="compositionally biased region" description="Basic and acidic residues" evidence="1">
    <location>
        <begin position="93"/>
        <end position="113"/>
    </location>
</feature>
<dbReference type="GeneID" id="65114379"/>
<protein>
    <submittedName>
        <fullName evidence="2">Major capsid hexamer protein</fullName>
    </submittedName>
</protein>
<evidence type="ECO:0000256" key="1">
    <source>
        <dbReference type="SAM" id="MobiDB-lite"/>
    </source>
</evidence>
<sequence>MELTLQDLLDAAHGAGEEGQAPTPEQRATAIREKLAGADRPAIEALQDEAIEKWGELNATDPTDEEGLAGLEALTEFVQVTRSVQSDLDAADEQARARRAEMEAKIKGTKGDAEGGEDEGAEGENAGEGGEGEGDGGQRADDSAAAATESAAEGAEGAQGAEGAAAAAAEAAPAAEAVLASAKRNRFDLAAIGKRTPKPKPQAEDERPRGFSITAAARVRGYETGQALDLDGVVAAAQARIENMPRGVKGLVQQEDIAHFKVDYPEELTASFKDDNALLDYAGDQSRLASNRGKGSLVAAGGWCAPSETLYELSPVLADATAGLVDVAEISVKRGGIRTTEGADYAAIYSGGQVGIRETEAQAIANADDPDYEKVLYRVPCTEFVEKRAGVVYTGIEAGILQNSAYPELTRQHVEAAMAAHAHRVNELTIADMVALSTTVDLTQELGPSVTASVLNGIELIIVDLRYRYRAPESMTLEVVLPIWLKLHVRADLALRSGIKFEQVTNEQINAFFTARGARVQWVYDWQDAFSGVANGFGSATVKETFATSVKAMVYPAGTFVRGRGEVISLGVTYDSVNVRKNDYLEMFQEEKLLVHKRAYKSLVVTLPLAVNGVTSAPRELVHGGPIAPETP</sequence>
<organism evidence="2 3">
    <name type="scientific">Gordonia phage KimmyK</name>
    <dbReference type="NCBI Taxonomy" id="2250394"/>
    <lineage>
        <taxon>Viruses</taxon>
        <taxon>Duplodnaviria</taxon>
        <taxon>Heunggongvirae</taxon>
        <taxon>Uroviricota</taxon>
        <taxon>Caudoviricetes</taxon>
        <taxon>Stackebrandtviridae</taxon>
        <taxon>Frickvirinae</taxon>
        <taxon>Wizardvirus</taxon>
        <taxon>Wizardvirus kimmyK</taxon>
    </lineage>
</organism>
<accession>A0A345KSF8</accession>
<feature type="region of interest" description="Disordered" evidence="1">
    <location>
        <begin position="1"/>
        <end position="27"/>
    </location>
</feature>
<dbReference type="EMBL" id="MH479917">
    <property type="protein sequence ID" value="AXH45960.1"/>
    <property type="molecule type" value="Genomic_DNA"/>
</dbReference>
<dbReference type="InterPro" id="IPR047790">
    <property type="entry name" value="MCP_Sipho"/>
</dbReference>
<name>A0A345KSF8_9CAUD</name>
<feature type="region of interest" description="Disordered" evidence="1">
    <location>
        <begin position="82"/>
        <end position="159"/>
    </location>
</feature>
<evidence type="ECO:0000313" key="2">
    <source>
        <dbReference type="EMBL" id="AXH45960.1"/>
    </source>
</evidence>
<gene>
    <name evidence="2" type="primary">21</name>
    <name evidence="2" type="ORF">SEA_KIMMYK_21</name>
</gene>
<dbReference type="Proteomes" id="UP000257385">
    <property type="component" value="Segment"/>
</dbReference>
<proteinExistence type="predicted"/>
<dbReference type="NCBIfam" id="NF033847">
    <property type="entry name" value="MCP_Sipho"/>
    <property type="match status" value="1"/>
</dbReference>